<dbReference type="Pfam" id="PF13018">
    <property type="entry name" value="ESPR"/>
    <property type="match status" value="1"/>
</dbReference>
<dbReference type="Proteomes" id="UP000473571">
    <property type="component" value="Unassembled WGS sequence"/>
</dbReference>
<dbReference type="EMBL" id="VZOL01000639">
    <property type="protein sequence ID" value="KAB0650627.1"/>
    <property type="molecule type" value="Genomic_DNA"/>
</dbReference>
<feature type="non-terminal residue" evidence="3">
    <location>
        <position position="68"/>
    </location>
</feature>
<sequence>MRIRRLRRIPLQKKKEGLVVNHSFRSIWSEAAGCWIAVAETARARGKRAGSQSAASRRAGRTAILRSP</sequence>
<evidence type="ECO:0000256" key="1">
    <source>
        <dbReference type="SAM" id="MobiDB-lite"/>
    </source>
</evidence>
<reference evidence="3 4" key="1">
    <citation type="submission" date="2019-09" db="EMBL/GenBank/DDBJ databases">
        <title>Draft genome sequences of 48 bacterial type strains from the CCUG.</title>
        <authorList>
            <person name="Tunovic T."/>
            <person name="Pineiro-Iglesias B."/>
            <person name="Unosson C."/>
            <person name="Inganas E."/>
            <person name="Ohlen M."/>
            <person name="Cardew S."/>
            <person name="Jensie-Markopoulos S."/>
            <person name="Salva-Serra F."/>
            <person name="Jaen-Luchoro D."/>
            <person name="Karlsson R."/>
            <person name="Svensson-Stadler L."/>
            <person name="Chun J."/>
            <person name="Moore E."/>
        </authorList>
    </citation>
    <scope>NUCLEOTIDE SEQUENCE [LARGE SCALE GENOMIC DNA]</scope>
    <source>
        <strain evidence="3 4">CCUG 65687</strain>
    </source>
</reference>
<protein>
    <recommendedName>
        <fullName evidence="2">ESPR domain-containing protein</fullName>
    </recommendedName>
</protein>
<dbReference type="AlphaFoldDB" id="A0A6L3N8J3"/>
<name>A0A6L3N8J3_9BURK</name>
<feature type="domain" description="ESPR" evidence="2">
    <location>
        <begin position="21"/>
        <end position="62"/>
    </location>
</feature>
<evidence type="ECO:0000313" key="4">
    <source>
        <dbReference type="Proteomes" id="UP000473571"/>
    </source>
</evidence>
<evidence type="ECO:0000313" key="3">
    <source>
        <dbReference type="EMBL" id="KAB0650627.1"/>
    </source>
</evidence>
<feature type="region of interest" description="Disordered" evidence="1">
    <location>
        <begin position="46"/>
        <end position="68"/>
    </location>
</feature>
<gene>
    <name evidence="3" type="ORF">F7R13_27995</name>
</gene>
<accession>A0A6L3N8J3</accession>
<comment type="caution">
    <text evidence="3">The sequence shown here is derived from an EMBL/GenBank/DDBJ whole genome shotgun (WGS) entry which is preliminary data.</text>
</comment>
<organism evidence="3 4">
    <name type="scientific">Burkholderia territorii</name>
    <dbReference type="NCBI Taxonomy" id="1503055"/>
    <lineage>
        <taxon>Bacteria</taxon>
        <taxon>Pseudomonadati</taxon>
        <taxon>Pseudomonadota</taxon>
        <taxon>Betaproteobacteria</taxon>
        <taxon>Burkholderiales</taxon>
        <taxon>Burkholderiaceae</taxon>
        <taxon>Burkholderia</taxon>
        <taxon>Burkholderia cepacia complex</taxon>
    </lineage>
</organism>
<proteinExistence type="predicted"/>
<dbReference type="InterPro" id="IPR024973">
    <property type="entry name" value="ESPR"/>
</dbReference>
<evidence type="ECO:0000259" key="2">
    <source>
        <dbReference type="Pfam" id="PF13018"/>
    </source>
</evidence>